<proteinExistence type="predicted"/>
<dbReference type="RefSeq" id="WP_074669926.1">
    <property type="nucleotide sequence ID" value="NZ_FNTB01000001.1"/>
</dbReference>
<dbReference type="InterPro" id="IPR008160">
    <property type="entry name" value="Collagen"/>
</dbReference>
<dbReference type="PANTHER" id="PTHR24637">
    <property type="entry name" value="COLLAGEN"/>
    <property type="match status" value="1"/>
</dbReference>
<gene>
    <name evidence="2" type="ORF">SAMN05192540_0487</name>
</gene>
<dbReference type="AlphaFoldDB" id="A0A1H4JNI9"/>
<sequence length="217" mass="23932">MKITINFIKCAILVFAITVTSCYKDGDIGPTGPQGEQGIQGEQGPAGEDGTNGTNGTDGTNGEDGEDGEDGNANVIASDWFGPDAQYFESNGYTKYAEFEKIVTEVDTDFYNKGTLLVYAKFDNYVEEVWPSDHISLLPLQISGGTTEHIYTTYTAIGAIKIRYRREGEFVPETYTISASALFRYVLIPQATTGKKQKVDFSKMTYEEVMDHLGLEY</sequence>
<dbReference type="PROSITE" id="PS51257">
    <property type="entry name" value="PROKAR_LIPOPROTEIN"/>
    <property type="match status" value="1"/>
</dbReference>
<feature type="region of interest" description="Disordered" evidence="1">
    <location>
        <begin position="30"/>
        <end position="75"/>
    </location>
</feature>
<reference evidence="2 3" key="1">
    <citation type="submission" date="2016-10" db="EMBL/GenBank/DDBJ databases">
        <authorList>
            <person name="de Groot N.N."/>
        </authorList>
    </citation>
    <scope>NUCLEOTIDE SEQUENCE [LARGE SCALE GENOMIC DNA]</scope>
    <source>
        <strain evidence="2 3">MAR_2009_71</strain>
    </source>
</reference>
<protein>
    <submittedName>
        <fullName evidence="2">Collagen triple helix repeat-containing protein</fullName>
    </submittedName>
</protein>
<evidence type="ECO:0000313" key="3">
    <source>
        <dbReference type="Proteomes" id="UP000183038"/>
    </source>
</evidence>
<evidence type="ECO:0000313" key="2">
    <source>
        <dbReference type="EMBL" id="SEB47833.1"/>
    </source>
</evidence>
<dbReference type="Proteomes" id="UP000183038">
    <property type="component" value="Unassembled WGS sequence"/>
</dbReference>
<dbReference type="PANTHER" id="PTHR24637:SF427">
    <property type="entry name" value="NEMATODE CUTICLE COLLAGEN N-TERMINAL DOMAIN-CONTAINING PROTEIN"/>
    <property type="match status" value="1"/>
</dbReference>
<dbReference type="Pfam" id="PF01391">
    <property type="entry name" value="Collagen"/>
    <property type="match status" value="1"/>
</dbReference>
<name>A0A1H4JNI9_9FLAO</name>
<dbReference type="EMBL" id="FNTB01000001">
    <property type="protein sequence ID" value="SEB47833.1"/>
    <property type="molecule type" value="Genomic_DNA"/>
</dbReference>
<feature type="compositionally biased region" description="Low complexity" evidence="1">
    <location>
        <begin position="30"/>
        <end position="60"/>
    </location>
</feature>
<evidence type="ECO:0000256" key="1">
    <source>
        <dbReference type="SAM" id="MobiDB-lite"/>
    </source>
</evidence>
<keyword evidence="2" id="KW-0176">Collagen</keyword>
<accession>A0A1H4JNI9</accession>
<feature type="compositionally biased region" description="Acidic residues" evidence="1">
    <location>
        <begin position="61"/>
        <end position="70"/>
    </location>
</feature>
<organism evidence="2 3">
    <name type="scientific">Maribacter dokdonensis</name>
    <dbReference type="NCBI Taxonomy" id="320912"/>
    <lineage>
        <taxon>Bacteria</taxon>
        <taxon>Pseudomonadati</taxon>
        <taxon>Bacteroidota</taxon>
        <taxon>Flavobacteriia</taxon>
        <taxon>Flavobacteriales</taxon>
        <taxon>Flavobacteriaceae</taxon>
        <taxon>Maribacter</taxon>
    </lineage>
</organism>